<keyword evidence="4 8" id="KW-0418">Kinase</keyword>
<dbReference type="InterPro" id="IPR036784">
    <property type="entry name" value="AK/P_DHK_N_sf"/>
</dbReference>
<keyword evidence="6 8" id="KW-0496">Mitochondrion</keyword>
<name>A0A9W8AAD9_9FUNG</name>
<sequence length="420" mass="47720">MGGFTKQLIDKIYYFAKFPQTGVSLRQMVKFGQHPSQGVLLKASQFISDELPIRLARRVVELDNLPHNLNQMPSVLRVKNWYIESFKDLIEFPKPKLPSLVKQQLKEASKAAEIISLPASHPNPSVSYANNGQYRAVPMNHRFYTPVDNVELPQEIIEYNRNFVKCIERIKRRHDGVVTTLAQGIVEFKALRNTKIIDTDVQAFLDRFYMSRIGIRVLLGQHIALQTKSDPDYVGIICTHTRLYDIAKDAIADASFICEDYYGLFSGPKITLHCREDLEFMYVPSHLHHMLFELLKNSLRATVELYGPDADQFPPIKVVVAEGQEDITIKISDEGGGIPRSELPMVWTYMYTTAEAQPLEPDFNQTDFKAPMAGFGYGLPISRCYARYFGGDLKLISMEGYGTDAYLHLSRLSDSAEPLP</sequence>
<comment type="caution">
    <text evidence="10">The sequence shown here is derived from an EMBL/GenBank/DDBJ whole genome shotgun (WGS) entry which is preliminary data.</text>
</comment>
<dbReference type="SUPFAM" id="SSF55874">
    <property type="entry name" value="ATPase domain of HSP90 chaperone/DNA topoisomerase II/histidine kinase"/>
    <property type="match status" value="1"/>
</dbReference>
<dbReference type="GO" id="GO:0005759">
    <property type="term" value="C:mitochondrial matrix"/>
    <property type="evidence" value="ECO:0007669"/>
    <property type="project" value="UniProtKB-SubCell"/>
</dbReference>
<dbReference type="Gene3D" id="3.30.565.10">
    <property type="entry name" value="Histidine kinase-like ATPase, C-terminal domain"/>
    <property type="match status" value="1"/>
</dbReference>
<evidence type="ECO:0000256" key="3">
    <source>
        <dbReference type="ARBA" id="ARBA00022741"/>
    </source>
</evidence>
<dbReference type="AlphaFoldDB" id="A0A9W8AAD9"/>
<dbReference type="Pfam" id="PF02518">
    <property type="entry name" value="HATPase_c"/>
    <property type="match status" value="1"/>
</dbReference>
<dbReference type="GO" id="GO:0010906">
    <property type="term" value="P:regulation of glucose metabolic process"/>
    <property type="evidence" value="ECO:0007669"/>
    <property type="project" value="TreeGrafter"/>
</dbReference>
<keyword evidence="3 8" id="KW-0547">Nucleotide-binding</keyword>
<proteinExistence type="inferred from homology"/>
<evidence type="ECO:0000313" key="11">
    <source>
        <dbReference type="Proteomes" id="UP001150569"/>
    </source>
</evidence>
<dbReference type="Pfam" id="PF10436">
    <property type="entry name" value="BCDHK_Adom3"/>
    <property type="match status" value="1"/>
</dbReference>
<dbReference type="InterPro" id="IPR004358">
    <property type="entry name" value="Sig_transdc_His_kin-like_C"/>
</dbReference>
<dbReference type="PANTHER" id="PTHR11947">
    <property type="entry name" value="PYRUVATE DEHYDROGENASE KINASE"/>
    <property type="match status" value="1"/>
</dbReference>
<comment type="catalytic activity">
    <reaction evidence="7">
        <text>L-seryl-[pyruvate dehydrogenase E1 alpha subunit] + ATP = O-phospho-L-seryl-[pyruvate dehydrogenase E1 alpha subunit] + ADP + H(+)</text>
        <dbReference type="Rhea" id="RHEA:23052"/>
        <dbReference type="Rhea" id="RHEA-COMP:13689"/>
        <dbReference type="Rhea" id="RHEA-COMP:13690"/>
        <dbReference type="ChEBI" id="CHEBI:15378"/>
        <dbReference type="ChEBI" id="CHEBI:29999"/>
        <dbReference type="ChEBI" id="CHEBI:30616"/>
        <dbReference type="ChEBI" id="CHEBI:83421"/>
        <dbReference type="ChEBI" id="CHEBI:456216"/>
        <dbReference type="EC" id="2.7.11.2"/>
    </reaction>
</comment>
<dbReference type="CDD" id="cd16929">
    <property type="entry name" value="HATPase_PDK-like"/>
    <property type="match status" value="1"/>
</dbReference>
<protein>
    <recommendedName>
        <fullName evidence="8">Protein-serine/threonine kinase</fullName>
        <ecNumber evidence="8">2.7.11.-</ecNumber>
    </recommendedName>
</protein>
<dbReference type="EC" id="2.7.11.-" evidence="8"/>
<evidence type="ECO:0000256" key="5">
    <source>
        <dbReference type="ARBA" id="ARBA00022840"/>
    </source>
</evidence>
<organism evidence="10 11">
    <name type="scientific">Tieghemiomyces parasiticus</name>
    <dbReference type="NCBI Taxonomy" id="78921"/>
    <lineage>
        <taxon>Eukaryota</taxon>
        <taxon>Fungi</taxon>
        <taxon>Fungi incertae sedis</taxon>
        <taxon>Zoopagomycota</taxon>
        <taxon>Kickxellomycotina</taxon>
        <taxon>Dimargaritomycetes</taxon>
        <taxon>Dimargaritales</taxon>
        <taxon>Dimargaritaceae</taxon>
        <taxon>Tieghemiomyces</taxon>
    </lineage>
</organism>
<dbReference type="SMART" id="SM00387">
    <property type="entry name" value="HATPase_c"/>
    <property type="match status" value="1"/>
</dbReference>
<dbReference type="SUPFAM" id="SSF69012">
    <property type="entry name" value="alpha-ketoacid dehydrogenase kinase, N-terminal domain"/>
    <property type="match status" value="1"/>
</dbReference>
<dbReference type="GO" id="GO:0004740">
    <property type="term" value="F:pyruvate dehydrogenase (acetyl-transferring) kinase activity"/>
    <property type="evidence" value="ECO:0007669"/>
    <property type="project" value="UniProtKB-EC"/>
</dbReference>
<evidence type="ECO:0000256" key="2">
    <source>
        <dbReference type="ARBA" id="ARBA00022679"/>
    </source>
</evidence>
<dbReference type="Gene3D" id="1.20.140.20">
    <property type="entry name" value="Alpha-ketoacid/pyruvate dehydrogenase kinase, N-terminal domain"/>
    <property type="match status" value="1"/>
</dbReference>
<accession>A0A9W8AAD9</accession>
<keyword evidence="11" id="KW-1185">Reference proteome</keyword>
<dbReference type="Proteomes" id="UP001150569">
    <property type="component" value="Unassembled WGS sequence"/>
</dbReference>
<dbReference type="InterPro" id="IPR039028">
    <property type="entry name" value="BCKD/PDK"/>
</dbReference>
<dbReference type="InterPro" id="IPR003594">
    <property type="entry name" value="HATPase_dom"/>
</dbReference>
<keyword evidence="2 8" id="KW-0808">Transferase</keyword>
<evidence type="ECO:0000256" key="7">
    <source>
        <dbReference type="ARBA" id="ARBA00048201"/>
    </source>
</evidence>
<evidence type="ECO:0000313" key="10">
    <source>
        <dbReference type="EMBL" id="KAJ1926949.1"/>
    </source>
</evidence>
<feature type="domain" description="Histidine kinase" evidence="9">
    <location>
        <begin position="284"/>
        <end position="413"/>
    </location>
</feature>
<evidence type="ECO:0000256" key="1">
    <source>
        <dbReference type="ARBA" id="ARBA00006155"/>
    </source>
</evidence>
<reference evidence="10" key="1">
    <citation type="submission" date="2022-07" db="EMBL/GenBank/DDBJ databases">
        <title>Phylogenomic reconstructions and comparative analyses of Kickxellomycotina fungi.</title>
        <authorList>
            <person name="Reynolds N.K."/>
            <person name="Stajich J.E."/>
            <person name="Barry K."/>
            <person name="Grigoriev I.V."/>
            <person name="Crous P."/>
            <person name="Smith M.E."/>
        </authorList>
    </citation>
    <scope>NUCLEOTIDE SEQUENCE</scope>
    <source>
        <strain evidence="10">RSA 861</strain>
    </source>
</reference>
<dbReference type="PROSITE" id="PS50109">
    <property type="entry name" value="HIS_KIN"/>
    <property type="match status" value="1"/>
</dbReference>
<dbReference type="InterPro" id="IPR005467">
    <property type="entry name" value="His_kinase_dom"/>
</dbReference>
<evidence type="ECO:0000256" key="4">
    <source>
        <dbReference type="ARBA" id="ARBA00022777"/>
    </source>
</evidence>
<dbReference type="GO" id="GO:0005524">
    <property type="term" value="F:ATP binding"/>
    <property type="evidence" value="ECO:0007669"/>
    <property type="project" value="UniProtKB-UniRule"/>
</dbReference>
<dbReference type="InterPro" id="IPR018955">
    <property type="entry name" value="BCDHK/PDK_N"/>
</dbReference>
<keyword evidence="5 8" id="KW-0067">ATP-binding</keyword>
<evidence type="ECO:0000256" key="8">
    <source>
        <dbReference type="RuleBase" id="RU366032"/>
    </source>
</evidence>
<dbReference type="PANTHER" id="PTHR11947:SF3">
    <property type="entry name" value="[PYRUVATE DEHYDROGENASE (ACETYL-TRANSFERRING)] KINASE, MITOCHONDRIAL"/>
    <property type="match status" value="1"/>
</dbReference>
<dbReference type="EMBL" id="JANBPT010000142">
    <property type="protein sequence ID" value="KAJ1926949.1"/>
    <property type="molecule type" value="Genomic_DNA"/>
</dbReference>
<dbReference type="PRINTS" id="PR00344">
    <property type="entry name" value="BCTRLSENSOR"/>
</dbReference>
<gene>
    <name evidence="10" type="primary">PDK2_1</name>
    <name evidence="10" type="ORF">IWQ60_003349</name>
</gene>
<evidence type="ECO:0000259" key="9">
    <source>
        <dbReference type="PROSITE" id="PS50109"/>
    </source>
</evidence>
<dbReference type="FunFam" id="3.30.565.10:FF:000065">
    <property type="entry name" value="[Pyruvate dehydrogenase (Acetyl-transferring)] kinase mitochondrial"/>
    <property type="match status" value="1"/>
</dbReference>
<comment type="subcellular location">
    <subcellularLocation>
        <location evidence="8">Mitochondrion matrix</location>
    </subcellularLocation>
</comment>
<evidence type="ECO:0000256" key="6">
    <source>
        <dbReference type="ARBA" id="ARBA00023128"/>
    </source>
</evidence>
<comment type="similarity">
    <text evidence="1 8">Belongs to the PDK/BCKDK protein kinase family.</text>
</comment>
<dbReference type="OrthoDB" id="241648at2759"/>
<dbReference type="InterPro" id="IPR036890">
    <property type="entry name" value="HATPase_C_sf"/>
</dbReference>